<accession>A0ABU4ARF9</accession>
<proteinExistence type="predicted"/>
<dbReference type="Gene3D" id="2.60.120.1140">
    <property type="entry name" value="Protein of unknown function DUF192"/>
    <property type="match status" value="1"/>
</dbReference>
<comment type="caution">
    <text evidence="1">The sequence shown here is derived from an EMBL/GenBank/DDBJ whole genome shotgun (WGS) entry which is preliminary data.</text>
</comment>
<dbReference type="Pfam" id="PF02643">
    <property type="entry name" value="DUF192"/>
    <property type="match status" value="1"/>
</dbReference>
<protein>
    <submittedName>
        <fullName evidence="1">DUF192 domain-containing protein</fullName>
    </submittedName>
</protein>
<dbReference type="Proteomes" id="UP001185659">
    <property type="component" value="Unassembled WGS sequence"/>
</dbReference>
<organism evidence="1 2">
    <name type="scientific">Nitratireductor aquimarinus</name>
    <dbReference type="NCBI Taxonomy" id="889300"/>
    <lineage>
        <taxon>Bacteria</taxon>
        <taxon>Pseudomonadati</taxon>
        <taxon>Pseudomonadota</taxon>
        <taxon>Alphaproteobacteria</taxon>
        <taxon>Hyphomicrobiales</taxon>
        <taxon>Phyllobacteriaceae</taxon>
        <taxon>Nitratireductor</taxon>
    </lineage>
</organism>
<dbReference type="PANTHER" id="PTHR37953">
    <property type="entry name" value="UPF0127 PROTEIN MJ1496"/>
    <property type="match status" value="1"/>
</dbReference>
<dbReference type="RefSeq" id="WP_317562536.1">
    <property type="nucleotide sequence ID" value="NZ_JAWLIP010000013.1"/>
</dbReference>
<reference evidence="1 2" key="1">
    <citation type="submission" date="2023-10" db="EMBL/GenBank/DDBJ databases">
        <authorList>
            <person name="Venkata Ramana C."/>
            <person name="Sasikala C."/>
            <person name="Dhurka M."/>
        </authorList>
    </citation>
    <scope>NUCLEOTIDE SEQUENCE [LARGE SCALE GENOMIC DNA]</scope>
    <source>
        <strain evidence="1 2">KCTC 32151</strain>
    </source>
</reference>
<name>A0ABU4ARF9_9HYPH</name>
<evidence type="ECO:0000313" key="1">
    <source>
        <dbReference type="EMBL" id="MDV6228836.1"/>
    </source>
</evidence>
<dbReference type="EMBL" id="JAWLIP010000013">
    <property type="protein sequence ID" value="MDV6228836.1"/>
    <property type="molecule type" value="Genomic_DNA"/>
</dbReference>
<evidence type="ECO:0000313" key="2">
    <source>
        <dbReference type="Proteomes" id="UP001185659"/>
    </source>
</evidence>
<keyword evidence="2" id="KW-1185">Reference proteome</keyword>
<gene>
    <name evidence="1" type="ORF">R2G56_21320</name>
</gene>
<sequence>MSHFSFQPVEAFRSLSQRVLQAFLASVFLIFLATGASAQGSAMRLPVDPEPLVAVTAAGEVRFDIEIADEAHERQRGLMFRQSMPQDRGMLFIFPAEGRQGFWMQNTPLPLDLLFVAADGTVRAIAPGTPFSTASISPDVESQFVLELVAGTAQKTGIEVGDRLRHPRIEAAGAQ</sequence>
<dbReference type="InterPro" id="IPR038695">
    <property type="entry name" value="Saro_0823-like_sf"/>
</dbReference>
<dbReference type="PANTHER" id="PTHR37953:SF1">
    <property type="entry name" value="UPF0127 PROTEIN MJ1496"/>
    <property type="match status" value="1"/>
</dbReference>
<dbReference type="InterPro" id="IPR003795">
    <property type="entry name" value="DUF192"/>
</dbReference>